<protein>
    <recommendedName>
        <fullName evidence="1">Amine oxidase domain-containing protein</fullName>
    </recommendedName>
</protein>
<gene>
    <name evidence="2" type="ORF">SAMN04489707_101048</name>
</gene>
<accession>A0A1I7HEN2</accession>
<evidence type="ECO:0000313" key="2">
    <source>
        <dbReference type="EMBL" id="SFU59167.1"/>
    </source>
</evidence>
<dbReference type="GO" id="GO:0016491">
    <property type="term" value="F:oxidoreductase activity"/>
    <property type="evidence" value="ECO:0007669"/>
    <property type="project" value="InterPro"/>
</dbReference>
<feature type="domain" description="Amine oxidase" evidence="1">
    <location>
        <begin position="114"/>
        <end position="354"/>
    </location>
</feature>
<name>A0A1I7HEN2_9BURK</name>
<dbReference type="InterPro" id="IPR002937">
    <property type="entry name" value="Amino_oxidase"/>
</dbReference>
<dbReference type="PROSITE" id="PS51257">
    <property type="entry name" value="PROKAR_LIPOPROTEIN"/>
    <property type="match status" value="1"/>
</dbReference>
<evidence type="ECO:0000259" key="1">
    <source>
        <dbReference type="Pfam" id="PF01593"/>
    </source>
</evidence>
<keyword evidence="3" id="KW-1185">Reference proteome</keyword>
<organism evidence="2 3">
    <name type="scientific">Paenacidovorax caeni</name>
    <dbReference type="NCBI Taxonomy" id="343013"/>
    <lineage>
        <taxon>Bacteria</taxon>
        <taxon>Pseudomonadati</taxon>
        <taxon>Pseudomonadota</taxon>
        <taxon>Betaproteobacteria</taxon>
        <taxon>Burkholderiales</taxon>
        <taxon>Comamonadaceae</taxon>
        <taxon>Paenacidovorax</taxon>
    </lineage>
</organism>
<dbReference type="Gene3D" id="3.90.660.10">
    <property type="match status" value="1"/>
</dbReference>
<dbReference type="SUPFAM" id="SSF51905">
    <property type="entry name" value="FAD/NAD(P)-binding domain"/>
    <property type="match status" value="1"/>
</dbReference>
<dbReference type="PANTHER" id="PTHR16128:SF5">
    <property type="entry name" value="FAD_NAD(P)-BINDING OXIDOREDUCTASE FAMILY PROTEIN"/>
    <property type="match status" value="1"/>
</dbReference>
<dbReference type="Proteomes" id="UP000183656">
    <property type="component" value="Unassembled WGS sequence"/>
</dbReference>
<dbReference type="Pfam" id="PF13450">
    <property type="entry name" value="NAD_binding_8"/>
    <property type="match status" value="1"/>
</dbReference>
<sequence length="358" mass="38848">MTTTASRSPSPQRPPARRFAIIGAGMAGVACARTLMQAGHSVSVFERQERPGGRMATQETPFGSFDAGAQFFTVRDARFERALQTVNGLCRPWSATSLRVLDATGQMVAAAPAPEPHWVAQPGMQSLLTTWAEPIAQAGCLHTDTQAVRLERDRLHPQGWQLACEASDGSTAVYAGFDAVLLALPAPKAHALLQSSGIDSPLQAPLHSVTIDPCWTLMLAFPQAVQPGLTTLGPQWNAARSTHHRIGWLARESSKPGRGQVERWTVQASPEWSQEHFDDTPQRVQAKLQRAFSEVTGIHAEPAWSDVRRWRHARTLAPLGRSYLWDGDAALGACGDWCLGQRVEDAFISGLELALAVA</sequence>
<reference evidence="2 3" key="1">
    <citation type="submission" date="2016-10" db="EMBL/GenBank/DDBJ databases">
        <authorList>
            <person name="de Groot N.N."/>
        </authorList>
    </citation>
    <scope>NUCLEOTIDE SEQUENCE [LARGE SCALE GENOMIC DNA]</scope>
    <source>
        <strain evidence="2 3">R-24608</strain>
    </source>
</reference>
<dbReference type="PANTHER" id="PTHR16128">
    <property type="entry name" value="FAD/NAD(P)-BINDING OXIDOREDUCTASE FAMILY PROTEIN"/>
    <property type="match status" value="1"/>
</dbReference>
<dbReference type="STRING" id="343013.SAMN04489707_101048"/>
<dbReference type="PRINTS" id="PR00419">
    <property type="entry name" value="ADXRDTASE"/>
</dbReference>
<dbReference type="Gene3D" id="3.50.50.60">
    <property type="entry name" value="FAD/NAD(P)-binding domain"/>
    <property type="match status" value="1"/>
</dbReference>
<proteinExistence type="predicted"/>
<dbReference type="AlphaFoldDB" id="A0A1I7HEN2"/>
<dbReference type="RefSeq" id="WP_233494988.1">
    <property type="nucleotide sequence ID" value="NZ_CYIG01000004.1"/>
</dbReference>
<evidence type="ECO:0000313" key="3">
    <source>
        <dbReference type="Proteomes" id="UP000183656"/>
    </source>
</evidence>
<dbReference type="InterPro" id="IPR036188">
    <property type="entry name" value="FAD/NAD-bd_sf"/>
</dbReference>
<dbReference type="Pfam" id="PF01593">
    <property type="entry name" value="Amino_oxidase"/>
    <property type="match status" value="1"/>
</dbReference>
<dbReference type="EMBL" id="FPBX01000010">
    <property type="protein sequence ID" value="SFU59167.1"/>
    <property type="molecule type" value="Genomic_DNA"/>
</dbReference>